<proteinExistence type="predicted"/>
<protein>
    <submittedName>
        <fullName evidence="3">Uncharacterized protein</fullName>
    </submittedName>
</protein>
<dbReference type="EMBL" id="CP040915">
    <property type="protein sequence ID" value="QDC26341.1"/>
    <property type="molecule type" value="Genomic_DNA"/>
</dbReference>
<keyword evidence="2" id="KW-1133">Transmembrane helix</keyword>
<reference evidence="3 4" key="1">
    <citation type="submission" date="2019-05" db="EMBL/GenBank/DDBJ databases">
        <title>Georgenia *** sp. nov., and Georgenia *** sp. nov., isolated from the intestinal contents of plateau pika (Ochotona curzoniae) in the Qinghai-Tibet plateau of China.</title>
        <authorList>
            <person name="Tian Z."/>
        </authorList>
    </citation>
    <scope>NUCLEOTIDE SEQUENCE [LARGE SCALE GENOMIC DNA]</scope>
    <source>
        <strain evidence="3 4">Z443</strain>
    </source>
</reference>
<feature type="region of interest" description="Disordered" evidence="1">
    <location>
        <begin position="1"/>
        <end position="30"/>
    </location>
</feature>
<dbReference type="Proteomes" id="UP000314616">
    <property type="component" value="Chromosome"/>
</dbReference>
<organism evidence="3 4">
    <name type="scientific">Georgenia yuyongxinii</name>
    <dbReference type="NCBI Taxonomy" id="2589797"/>
    <lineage>
        <taxon>Bacteria</taxon>
        <taxon>Bacillati</taxon>
        <taxon>Actinomycetota</taxon>
        <taxon>Actinomycetes</taxon>
        <taxon>Micrococcales</taxon>
        <taxon>Bogoriellaceae</taxon>
        <taxon>Georgenia</taxon>
    </lineage>
</organism>
<dbReference type="RefSeq" id="WP_139930990.1">
    <property type="nucleotide sequence ID" value="NZ_CP040915.1"/>
</dbReference>
<dbReference type="KEGG" id="gyu:FE374_18535"/>
<dbReference type="AlphaFoldDB" id="A0A5B8C9U2"/>
<sequence length="482" mass="48414">MNERPDPREVSALERLRRADPAASTTPDLERLRSAVDARIAADAAAGPGVAQSHGPGVARHDVGAAASHGAVTDLAAERTRRSARTRWMQVAAAVAGVAVVGTAGFALGRAEAPAAHTAAPAITLAGGSGDGGAEIARDATGMTTDIFPSPWPPARTVFRSAGLSDASGTATAWTFDAGAAFTAERVAAVAAALGVSGEPRLQDGMWQVGPNDGTAPSLQLYPDGQANLSYYDPTADPYTCRETLPADGGAPAGDGEGSVGAETCTTPDLGPAPGADTATARTRDLLATAGLDPAAFEYEVADNADEPMTTVMAHQVVDAQRTGLQWFVALSGKGVQSASGALAPLVPLGEYAVVSPTEAVARLTDPRFGSLGGISILAESAALRADQAPAADGAAAEQAPAPDDAISTEPAQPQGPPAAATPGAPVAWPVREVTLTQARLGVAQYTAPSGTTLLVPAYELSSGQESWSVVALAEAALDLAP</sequence>
<feature type="region of interest" description="Disordered" evidence="1">
    <location>
        <begin position="389"/>
        <end position="426"/>
    </location>
</feature>
<feature type="transmembrane region" description="Helical" evidence="2">
    <location>
        <begin position="88"/>
        <end position="108"/>
    </location>
</feature>
<feature type="region of interest" description="Disordered" evidence="1">
    <location>
        <begin position="244"/>
        <end position="278"/>
    </location>
</feature>
<name>A0A5B8C9U2_9MICO</name>
<dbReference type="OrthoDB" id="3268840at2"/>
<keyword evidence="2" id="KW-0812">Transmembrane</keyword>
<accession>A0A5B8C9U2</accession>
<gene>
    <name evidence="3" type="ORF">FE374_18535</name>
</gene>
<evidence type="ECO:0000313" key="4">
    <source>
        <dbReference type="Proteomes" id="UP000314616"/>
    </source>
</evidence>
<evidence type="ECO:0000313" key="3">
    <source>
        <dbReference type="EMBL" id="QDC26341.1"/>
    </source>
</evidence>
<keyword evidence="2" id="KW-0472">Membrane</keyword>
<feature type="compositionally biased region" description="Basic and acidic residues" evidence="1">
    <location>
        <begin position="1"/>
        <end position="20"/>
    </location>
</feature>
<feature type="compositionally biased region" description="Low complexity" evidence="1">
    <location>
        <begin position="389"/>
        <end position="406"/>
    </location>
</feature>
<evidence type="ECO:0000256" key="1">
    <source>
        <dbReference type="SAM" id="MobiDB-lite"/>
    </source>
</evidence>
<evidence type="ECO:0000256" key="2">
    <source>
        <dbReference type="SAM" id="Phobius"/>
    </source>
</evidence>